<dbReference type="CDD" id="cd03230">
    <property type="entry name" value="ABC_DR_subfamily_A"/>
    <property type="match status" value="1"/>
</dbReference>
<dbReference type="PROSITE" id="PS50893">
    <property type="entry name" value="ABC_TRANSPORTER_2"/>
    <property type="match status" value="1"/>
</dbReference>
<evidence type="ECO:0000256" key="2">
    <source>
        <dbReference type="ARBA" id="ARBA00022741"/>
    </source>
</evidence>
<dbReference type="PANTHER" id="PTHR42939">
    <property type="entry name" value="ABC TRANSPORTER ATP-BINDING PROTEIN ALBC-RELATED"/>
    <property type="match status" value="1"/>
</dbReference>
<accession>A0A5Q0UFQ0</accession>
<gene>
    <name evidence="5" type="ORF">LC1Nh_0516</name>
</gene>
<dbReference type="OrthoDB" id="87732at2157"/>
<dbReference type="Proteomes" id="UP000377803">
    <property type="component" value="Chromosome"/>
</dbReference>
<dbReference type="Gene3D" id="3.40.50.300">
    <property type="entry name" value="P-loop containing nucleotide triphosphate hydrolases"/>
    <property type="match status" value="1"/>
</dbReference>
<keyword evidence="6" id="KW-1185">Reference proteome</keyword>
<evidence type="ECO:0000313" key="6">
    <source>
        <dbReference type="Proteomes" id="UP000377803"/>
    </source>
</evidence>
<keyword evidence="1" id="KW-0813">Transport</keyword>
<proteinExistence type="predicted"/>
<dbReference type="SUPFAM" id="SSF52540">
    <property type="entry name" value="P-loop containing nucleoside triphosphate hydrolases"/>
    <property type="match status" value="1"/>
</dbReference>
<sequence>MSVIRADNLSKEFDDVDALRDVSFKVDEGEIIGVLGPNGAGKSTLIKVLSGQMNRDSGEVRVLGKDPDKEGVKLREDIGILPEREDPPSFLTGKEFMDFCSDIRGEEFVDSKWVQRLNLGGDLNKITHDLSKGERQKLMIAQSFFHEPEIVFIDEPLINLDPFIQEEAKKIFQEHRDDGGTVFMCTHVVELAEELCDRVFFMDDGEIVEEVTEVENLREKFFESQ</sequence>
<evidence type="ECO:0000313" key="5">
    <source>
        <dbReference type="EMBL" id="QGA80416.1"/>
    </source>
</evidence>
<dbReference type="InterPro" id="IPR051782">
    <property type="entry name" value="ABC_Transporter_VariousFunc"/>
</dbReference>
<dbReference type="GO" id="GO:0005524">
    <property type="term" value="F:ATP binding"/>
    <property type="evidence" value="ECO:0007669"/>
    <property type="project" value="UniProtKB-KW"/>
</dbReference>
<evidence type="ECO:0000256" key="1">
    <source>
        <dbReference type="ARBA" id="ARBA00022448"/>
    </source>
</evidence>
<protein>
    <submittedName>
        <fullName evidence="5">ABC transporter ATP-binding protein</fullName>
    </submittedName>
</protein>
<reference evidence="6" key="1">
    <citation type="submission" date="2019-05" db="EMBL/GenBank/DDBJ databases">
        <title>Candidatus Nanohalobium constans, a novel model system to study the DPANN nano-sized archaea: genomic and physiological characterization of a nanoarchaeon co-cultured with its chitinotrophic host.</title>
        <authorList>
            <person name="La Cono V."/>
            <person name="Arcadi E."/>
            <person name="Crisafi F."/>
            <person name="Denaro R."/>
            <person name="La Spada G."/>
            <person name="Messina E."/>
            <person name="Smedile F."/>
            <person name="Toshchakov S.V."/>
            <person name="Shevchenko M.A."/>
            <person name="Golyshin P.N."/>
            <person name="Golyshina O.V."/>
            <person name="Ferrer M."/>
            <person name="Rohde M."/>
            <person name="Mushegian A."/>
            <person name="Sorokin D.Y."/>
            <person name="Giuliano L."/>
            <person name="Yakimov M.M."/>
        </authorList>
    </citation>
    <scope>NUCLEOTIDE SEQUENCE [LARGE SCALE GENOMIC DNA]</scope>
    <source>
        <strain evidence="6">LC1Nh</strain>
    </source>
</reference>
<dbReference type="SMART" id="SM00382">
    <property type="entry name" value="AAA"/>
    <property type="match status" value="1"/>
</dbReference>
<dbReference type="EMBL" id="CP040089">
    <property type="protein sequence ID" value="QGA80416.1"/>
    <property type="molecule type" value="Genomic_DNA"/>
</dbReference>
<dbReference type="InterPro" id="IPR017871">
    <property type="entry name" value="ABC_transporter-like_CS"/>
</dbReference>
<dbReference type="AlphaFoldDB" id="A0A5Q0UFQ0"/>
<evidence type="ECO:0000256" key="3">
    <source>
        <dbReference type="ARBA" id="ARBA00022840"/>
    </source>
</evidence>
<evidence type="ECO:0000259" key="4">
    <source>
        <dbReference type="PROSITE" id="PS50893"/>
    </source>
</evidence>
<dbReference type="InterPro" id="IPR003439">
    <property type="entry name" value="ABC_transporter-like_ATP-bd"/>
</dbReference>
<keyword evidence="2" id="KW-0547">Nucleotide-binding</keyword>
<dbReference type="InterPro" id="IPR003593">
    <property type="entry name" value="AAA+_ATPase"/>
</dbReference>
<dbReference type="RefSeq" id="WP_153550156.1">
    <property type="nucleotide sequence ID" value="NZ_CP040089.1"/>
</dbReference>
<keyword evidence="3 5" id="KW-0067">ATP-binding</keyword>
<organism evidence="5 6">
    <name type="scientific">Candidatus Nanohalobium constans</name>
    <dbReference type="NCBI Taxonomy" id="2565781"/>
    <lineage>
        <taxon>Archaea</taxon>
        <taxon>Candidatus Nanohalarchaeota</taxon>
        <taxon>Candidatus Nanohalobia</taxon>
        <taxon>Candidatus Nanohalobiales</taxon>
        <taxon>Candidatus Nanohalobiaceae</taxon>
        <taxon>Candidatus Nanohalobium</taxon>
    </lineage>
</organism>
<feature type="domain" description="ABC transporter" evidence="4">
    <location>
        <begin position="4"/>
        <end position="222"/>
    </location>
</feature>
<dbReference type="PANTHER" id="PTHR42939:SF1">
    <property type="entry name" value="ABC TRANSPORTER ATP-BINDING PROTEIN ALBC-RELATED"/>
    <property type="match status" value="1"/>
</dbReference>
<dbReference type="GeneID" id="42364901"/>
<dbReference type="Pfam" id="PF00005">
    <property type="entry name" value="ABC_tran"/>
    <property type="match status" value="1"/>
</dbReference>
<dbReference type="PROSITE" id="PS00211">
    <property type="entry name" value="ABC_TRANSPORTER_1"/>
    <property type="match status" value="1"/>
</dbReference>
<name>A0A5Q0UFQ0_9ARCH</name>
<dbReference type="InterPro" id="IPR027417">
    <property type="entry name" value="P-loop_NTPase"/>
</dbReference>
<dbReference type="GO" id="GO:0016887">
    <property type="term" value="F:ATP hydrolysis activity"/>
    <property type="evidence" value="ECO:0007669"/>
    <property type="project" value="InterPro"/>
</dbReference>
<dbReference type="KEGG" id="ncon:LC1Nh_0516"/>